<proteinExistence type="predicted"/>
<evidence type="ECO:0000313" key="2">
    <source>
        <dbReference type="Proteomes" id="UP000829364"/>
    </source>
</evidence>
<dbReference type="GeneID" id="72066261"/>
<evidence type="ECO:0000313" key="1">
    <source>
        <dbReference type="EMBL" id="UNI18005.1"/>
    </source>
</evidence>
<dbReference type="Proteomes" id="UP000829364">
    <property type="component" value="Chromosome 3"/>
</dbReference>
<sequence>MINEHDFNLWNLHRNTSSDQLQCKLNFTAPMSIANKNDLFFAATFRYIKRLRKGLDGVWLSDAESCR</sequence>
<gene>
    <name evidence="1" type="ORF">JDV02_004306</name>
</gene>
<keyword evidence="2" id="KW-1185">Reference proteome</keyword>
<dbReference type="KEGG" id="ptkz:JDV02_004306"/>
<accession>A0A9Q8V996</accession>
<organism evidence="1 2">
    <name type="scientific">Purpureocillium takamizusanense</name>
    <dbReference type="NCBI Taxonomy" id="2060973"/>
    <lineage>
        <taxon>Eukaryota</taxon>
        <taxon>Fungi</taxon>
        <taxon>Dikarya</taxon>
        <taxon>Ascomycota</taxon>
        <taxon>Pezizomycotina</taxon>
        <taxon>Sordariomycetes</taxon>
        <taxon>Hypocreomycetidae</taxon>
        <taxon>Hypocreales</taxon>
        <taxon>Ophiocordycipitaceae</taxon>
        <taxon>Purpureocillium</taxon>
    </lineage>
</organism>
<name>A0A9Q8V996_9HYPO</name>
<dbReference type="AlphaFoldDB" id="A0A9Q8V996"/>
<reference evidence="1" key="1">
    <citation type="submission" date="2021-11" db="EMBL/GenBank/DDBJ databases">
        <title>Purpureocillium_takamizusanense_genome.</title>
        <authorList>
            <person name="Nguyen N.-H."/>
        </authorList>
    </citation>
    <scope>NUCLEOTIDE SEQUENCE</scope>
    <source>
        <strain evidence="1">PT3</strain>
    </source>
</reference>
<dbReference type="EMBL" id="CP086356">
    <property type="protein sequence ID" value="UNI18005.1"/>
    <property type="molecule type" value="Genomic_DNA"/>
</dbReference>
<protein>
    <submittedName>
        <fullName evidence="1">Uncharacterized protein</fullName>
    </submittedName>
</protein>
<dbReference type="RefSeq" id="XP_047841486.1">
    <property type="nucleotide sequence ID" value="XM_047985509.1"/>
</dbReference>